<evidence type="ECO:0000256" key="4">
    <source>
        <dbReference type="ARBA" id="ARBA00022519"/>
    </source>
</evidence>
<dbReference type="Proteomes" id="UP000001108">
    <property type="component" value="Chromosome"/>
</dbReference>
<comment type="subcellular location">
    <subcellularLocation>
        <location evidence="1">Cell membrane</location>
        <topology evidence="1">Multi-pass membrane protein</topology>
    </subcellularLocation>
</comment>
<feature type="transmembrane region" description="Helical" evidence="9">
    <location>
        <begin position="222"/>
        <end position="244"/>
    </location>
</feature>
<feature type="transmembrane region" description="Helical" evidence="9">
    <location>
        <begin position="24"/>
        <end position="44"/>
    </location>
</feature>
<feature type="transmembrane region" description="Helical" evidence="9">
    <location>
        <begin position="56"/>
        <end position="76"/>
    </location>
</feature>
<feature type="compositionally biased region" description="Basic and acidic residues" evidence="8">
    <location>
        <begin position="293"/>
        <end position="322"/>
    </location>
</feature>
<dbReference type="HOGENOM" id="CLU_796691_0_0_5"/>
<protein>
    <submittedName>
        <fullName evidence="10">Monosaccharide-transporting ATPase</fullName>
        <ecNumber evidence="10">3.6.3.17</ecNumber>
    </submittedName>
</protein>
<dbReference type="AlphaFoldDB" id="A6UDY6"/>
<feature type="transmembrane region" description="Helical" evidence="9">
    <location>
        <begin position="173"/>
        <end position="194"/>
    </location>
</feature>
<keyword evidence="4" id="KW-0997">Cell inner membrane</keyword>
<evidence type="ECO:0000256" key="1">
    <source>
        <dbReference type="ARBA" id="ARBA00004651"/>
    </source>
</evidence>
<dbReference type="STRING" id="366394.Smed_3040"/>
<organism evidence="10 11">
    <name type="scientific">Sinorhizobium medicae (strain WSM419)</name>
    <name type="common">Ensifer medicae</name>
    <dbReference type="NCBI Taxonomy" id="366394"/>
    <lineage>
        <taxon>Bacteria</taxon>
        <taxon>Pseudomonadati</taxon>
        <taxon>Pseudomonadota</taxon>
        <taxon>Alphaproteobacteria</taxon>
        <taxon>Hyphomicrobiales</taxon>
        <taxon>Rhizobiaceae</taxon>
        <taxon>Sinorhizobium/Ensifer group</taxon>
        <taxon>Sinorhizobium</taxon>
    </lineage>
</organism>
<evidence type="ECO:0000256" key="5">
    <source>
        <dbReference type="ARBA" id="ARBA00022692"/>
    </source>
</evidence>
<dbReference type="EC" id="3.6.3.17" evidence="10"/>
<dbReference type="eggNOG" id="COG1172">
    <property type="taxonomic scope" value="Bacteria"/>
</dbReference>
<evidence type="ECO:0000256" key="9">
    <source>
        <dbReference type="SAM" id="Phobius"/>
    </source>
</evidence>
<sequence>MNATSQTLAGAKGVTASRGRKDWLLRYSTLFALIVLFLGFAITVDRFLTASNLLNIIQQISMLTIVGAGLTFGFAAREMDLSVGYMVGLSGILVPLLLISGVPLPLALLAGVGAGFAVGAVNSALVTLVGVPSLIATLATGSILYGINFLTTGGRAIYGGLPDAYLWMGQGRLLGIPVLAYAMVLFVLLAWFLMERTIFGRYIYAAGGNLRAAELSGVNGRFYRAAALVVCSLFAAVAGALLAASRLRSAECRRALPARWPGNRVHRHDDDPSRHGDRHRHLLRGTVHRRHQQRTEPCRHGHLHPEHRQGTDHPGRRSDRLPDDEAQASLIAESRIMNHKRRDAWTLL</sequence>
<dbReference type="OrthoDB" id="192433at2"/>
<dbReference type="RefSeq" id="WP_012067247.1">
    <property type="nucleotide sequence ID" value="NC_009636.1"/>
</dbReference>
<feature type="compositionally biased region" description="Basic residues" evidence="8">
    <location>
        <begin position="276"/>
        <end position="292"/>
    </location>
</feature>
<accession>A6UDY6</accession>
<dbReference type="PANTHER" id="PTHR32196:SF21">
    <property type="entry name" value="ABC TRANSPORTER PERMEASE PROTEIN YPHD-RELATED"/>
    <property type="match status" value="1"/>
</dbReference>
<keyword evidence="10" id="KW-0378">Hydrolase</keyword>
<reference evidence="11" key="1">
    <citation type="submission" date="2007-06" db="EMBL/GenBank/DDBJ databases">
        <title>Complete sequence of Sinorhizobium medicae WSM419 chromosome.</title>
        <authorList>
            <consortium name="US DOE Joint Genome Institute"/>
            <person name="Copeland A."/>
            <person name="Lucas S."/>
            <person name="Lapidus A."/>
            <person name="Barry K."/>
            <person name="Glavina del Rio T."/>
            <person name="Dalin E."/>
            <person name="Tice H."/>
            <person name="Pitluck S."/>
            <person name="Chain P."/>
            <person name="Malfatti S."/>
            <person name="Shin M."/>
            <person name="Vergez L."/>
            <person name="Schmutz J."/>
            <person name="Larimer F."/>
            <person name="Land M."/>
            <person name="Hauser L."/>
            <person name="Kyrpides N."/>
            <person name="Mikhailova N."/>
            <person name="Reeve W.G."/>
            <person name="Richardson P."/>
        </authorList>
    </citation>
    <scope>NUCLEOTIDE SEQUENCE [LARGE SCALE GENOMIC DNA]</scope>
    <source>
        <strain evidence="11">WSM419</strain>
    </source>
</reference>
<evidence type="ECO:0000256" key="3">
    <source>
        <dbReference type="ARBA" id="ARBA00022475"/>
    </source>
</evidence>
<dbReference type="GO" id="GO:0016787">
    <property type="term" value="F:hydrolase activity"/>
    <property type="evidence" value="ECO:0007669"/>
    <property type="project" value="UniProtKB-KW"/>
</dbReference>
<keyword evidence="6 9" id="KW-1133">Transmembrane helix</keyword>
<dbReference type="KEGG" id="smd:Smed_3040"/>
<reference evidence="10 11" key="2">
    <citation type="journal article" date="2010" name="Stand. Genomic Sci.">
        <title>Complete genome sequence of the Medicago microsymbiont Ensifer (Sinorhizobium) medicae strain WSM419.</title>
        <authorList>
            <person name="Reeve W."/>
            <person name="Chain P."/>
            <person name="O'Hara G."/>
            <person name="Ardley J."/>
            <person name="Nandesena K."/>
            <person name="Brau L."/>
            <person name="Tiwari R."/>
            <person name="Malfatti S."/>
            <person name="Kiss H."/>
            <person name="Lapidus A."/>
            <person name="Copeland A."/>
            <person name="Nolan M."/>
            <person name="Land M."/>
            <person name="Hauser L."/>
            <person name="Chang Y.J."/>
            <person name="Ivanova N."/>
            <person name="Mavromatis K."/>
            <person name="Markowitz V."/>
            <person name="Kyrpides N."/>
            <person name="Gollagher M."/>
            <person name="Yates R."/>
            <person name="Dilworth M."/>
            <person name="Howieson J."/>
        </authorList>
    </citation>
    <scope>NUCLEOTIDE SEQUENCE [LARGE SCALE GENOMIC DNA]</scope>
    <source>
        <strain evidence="10 11">WSM419</strain>
    </source>
</reference>
<feature type="transmembrane region" description="Helical" evidence="9">
    <location>
        <begin position="106"/>
        <end position="131"/>
    </location>
</feature>
<gene>
    <name evidence="10" type="ordered locus">Smed_3040</name>
</gene>
<dbReference type="PATRIC" id="fig|366394.8.peg.6267"/>
<evidence type="ECO:0000256" key="6">
    <source>
        <dbReference type="ARBA" id="ARBA00022989"/>
    </source>
</evidence>
<dbReference type="InterPro" id="IPR001851">
    <property type="entry name" value="ABC_transp_permease"/>
</dbReference>
<evidence type="ECO:0000313" key="10">
    <source>
        <dbReference type="EMBL" id="ABR61866.1"/>
    </source>
</evidence>
<keyword evidence="3" id="KW-1003">Cell membrane</keyword>
<evidence type="ECO:0000313" key="11">
    <source>
        <dbReference type="Proteomes" id="UP000001108"/>
    </source>
</evidence>
<proteinExistence type="predicted"/>
<dbReference type="Pfam" id="PF02653">
    <property type="entry name" value="BPD_transp_2"/>
    <property type="match status" value="1"/>
</dbReference>
<dbReference type="GO" id="GO:0005886">
    <property type="term" value="C:plasma membrane"/>
    <property type="evidence" value="ECO:0007669"/>
    <property type="project" value="UniProtKB-SubCell"/>
</dbReference>
<evidence type="ECO:0000256" key="7">
    <source>
        <dbReference type="ARBA" id="ARBA00023136"/>
    </source>
</evidence>
<dbReference type="GO" id="GO:0022857">
    <property type="term" value="F:transmembrane transporter activity"/>
    <property type="evidence" value="ECO:0007669"/>
    <property type="project" value="InterPro"/>
</dbReference>
<dbReference type="PANTHER" id="PTHR32196">
    <property type="entry name" value="ABC TRANSPORTER PERMEASE PROTEIN YPHD-RELATED-RELATED"/>
    <property type="match status" value="1"/>
</dbReference>
<dbReference type="CDD" id="cd06579">
    <property type="entry name" value="TM_PBP1_transp_AraH_like"/>
    <property type="match status" value="1"/>
</dbReference>
<dbReference type="EMBL" id="CP000738">
    <property type="protein sequence ID" value="ABR61866.1"/>
    <property type="molecule type" value="Genomic_DNA"/>
</dbReference>
<evidence type="ECO:0000256" key="8">
    <source>
        <dbReference type="SAM" id="MobiDB-lite"/>
    </source>
</evidence>
<evidence type="ECO:0000256" key="2">
    <source>
        <dbReference type="ARBA" id="ARBA00022448"/>
    </source>
</evidence>
<keyword evidence="5 9" id="KW-0812">Transmembrane</keyword>
<feature type="region of interest" description="Disordered" evidence="8">
    <location>
        <begin position="263"/>
        <end position="322"/>
    </location>
</feature>
<keyword evidence="7 9" id="KW-0472">Membrane</keyword>
<name>A6UDY6_SINMW</name>
<keyword evidence="2" id="KW-0813">Transport</keyword>